<dbReference type="Pfam" id="PF13561">
    <property type="entry name" value="adh_short_C2"/>
    <property type="match status" value="1"/>
</dbReference>
<dbReference type="EMBL" id="CM009293">
    <property type="protein sequence ID" value="PNT38890.1"/>
    <property type="molecule type" value="Genomic_DNA"/>
</dbReference>
<name>B9N8H9_POPTR</name>
<evidence type="ECO:0000256" key="1">
    <source>
        <dbReference type="ARBA" id="ARBA00006484"/>
    </source>
</evidence>
<organism evidence="2 3">
    <name type="scientific">Populus trichocarpa</name>
    <name type="common">Western balsam poplar</name>
    <name type="synonym">Populus balsamifera subsp. trichocarpa</name>
    <dbReference type="NCBI Taxonomy" id="3694"/>
    <lineage>
        <taxon>Eukaryota</taxon>
        <taxon>Viridiplantae</taxon>
        <taxon>Streptophyta</taxon>
        <taxon>Embryophyta</taxon>
        <taxon>Tracheophyta</taxon>
        <taxon>Spermatophyta</taxon>
        <taxon>Magnoliopsida</taxon>
        <taxon>eudicotyledons</taxon>
        <taxon>Gunneridae</taxon>
        <taxon>Pentapetalae</taxon>
        <taxon>rosids</taxon>
        <taxon>fabids</taxon>
        <taxon>Malpighiales</taxon>
        <taxon>Salicaceae</taxon>
        <taxon>Saliceae</taxon>
        <taxon>Populus</taxon>
    </lineage>
</organism>
<evidence type="ECO:0000313" key="3">
    <source>
        <dbReference type="Proteomes" id="UP000006729"/>
    </source>
</evidence>
<proteinExistence type="inferred from homology"/>
<reference evidence="2 3" key="1">
    <citation type="journal article" date="2006" name="Science">
        <title>The genome of black cottonwood, Populus trichocarpa (Torr. &amp; Gray).</title>
        <authorList>
            <person name="Tuskan G.A."/>
            <person name="Difazio S."/>
            <person name="Jansson S."/>
            <person name="Bohlmann J."/>
            <person name="Grigoriev I."/>
            <person name="Hellsten U."/>
            <person name="Putnam N."/>
            <person name="Ralph S."/>
            <person name="Rombauts S."/>
            <person name="Salamov A."/>
            <person name="Schein J."/>
            <person name="Sterck L."/>
            <person name="Aerts A."/>
            <person name="Bhalerao R.R."/>
            <person name="Bhalerao R.P."/>
            <person name="Blaudez D."/>
            <person name="Boerjan W."/>
            <person name="Brun A."/>
            <person name="Brunner A."/>
            <person name="Busov V."/>
            <person name="Campbell M."/>
            <person name="Carlson J."/>
            <person name="Chalot M."/>
            <person name="Chapman J."/>
            <person name="Chen G.L."/>
            <person name="Cooper D."/>
            <person name="Coutinho P.M."/>
            <person name="Couturier J."/>
            <person name="Covert S."/>
            <person name="Cronk Q."/>
            <person name="Cunningham R."/>
            <person name="Davis J."/>
            <person name="Degroeve S."/>
            <person name="Dejardin A."/>
            <person name="Depamphilis C."/>
            <person name="Detter J."/>
            <person name="Dirks B."/>
            <person name="Dubchak I."/>
            <person name="Duplessis S."/>
            <person name="Ehlting J."/>
            <person name="Ellis B."/>
            <person name="Gendler K."/>
            <person name="Goodstein D."/>
            <person name="Gribskov M."/>
            <person name="Grimwood J."/>
            <person name="Groover A."/>
            <person name="Gunter L."/>
            <person name="Hamberger B."/>
            <person name="Heinze B."/>
            <person name="Helariutta Y."/>
            <person name="Henrissat B."/>
            <person name="Holligan D."/>
            <person name="Holt R."/>
            <person name="Huang W."/>
            <person name="Islam-Faridi N."/>
            <person name="Jones S."/>
            <person name="Jones-Rhoades M."/>
            <person name="Jorgensen R."/>
            <person name="Joshi C."/>
            <person name="Kangasjarvi J."/>
            <person name="Karlsson J."/>
            <person name="Kelleher C."/>
            <person name="Kirkpatrick R."/>
            <person name="Kirst M."/>
            <person name="Kohler A."/>
            <person name="Kalluri U."/>
            <person name="Larimer F."/>
            <person name="Leebens-Mack J."/>
            <person name="Leple J.C."/>
            <person name="Locascio P."/>
            <person name="Lou Y."/>
            <person name="Lucas S."/>
            <person name="Martin F."/>
            <person name="Montanini B."/>
            <person name="Napoli C."/>
            <person name="Nelson D.R."/>
            <person name="Nelson C."/>
            <person name="Nieminen K."/>
            <person name="Nilsson O."/>
            <person name="Pereda V."/>
            <person name="Peter G."/>
            <person name="Philippe R."/>
            <person name="Pilate G."/>
            <person name="Poliakov A."/>
            <person name="Razumovskaya J."/>
            <person name="Richardson P."/>
            <person name="Rinaldi C."/>
            <person name="Ritland K."/>
            <person name="Rouze P."/>
            <person name="Ryaboy D."/>
            <person name="Schmutz J."/>
            <person name="Schrader J."/>
            <person name="Segerman B."/>
            <person name="Shin H."/>
            <person name="Siddiqui A."/>
            <person name="Sterky F."/>
            <person name="Terry A."/>
            <person name="Tsai C.J."/>
            <person name="Uberbacher E."/>
            <person name="Unneberg P."/>
            <person name="Vahala J."/>
            <person name="Wall K."/>
            <person name="Wessler S."/>
            <person name="Yang G."/>
            <person name="Yin T."/>
            <person name="Douglas C."/>
            <person name="Marra M."/>
            <person name="Sandberg G."/>
            <person name="Van de Peer Y."/>
            <person name="Rokhsar D."/>
        </authorList>
    </citation>
    <scope>NUCLEOTIDE SEQUENCE [LARGE SCALE GENOMIC DNA]</scope>
    <source>
        <strain evidence="3">cv. Nisqually</strain>
    </source>
</reference>
<dbReference type="AlphaFoldDB" id="B9N8H9"/>
<dbReference type="SUPFAM" id="SSF51735">
    <property type="entry name" value="NAD(P)-binding Rossmann-fold domains"/>
    <property type="match status" value="1"/>
</dbReference>
<comment type="similarity">
    <text evidence="1">Belongs to the short-chain dehydrogenases/reductases (SDR) family.</text>
</comment>
<dbReference type="InterPro" id="IPR036291">
    <property type="entry name" value="NAD(P)-bd_dom_sf"/>
</dbReference>
<dbReference type="eggNOG" id="KOG0725">
    <property type="taxonomic scope" value="Eukaryota"/>
</dbReference>
<dbReference type="PANTHER" id="PTHR43943:SF2">
    <property type="entry name" value="DEHYDROGENASE_REDUCTASE 4"/>
    <property type="match status" value="1"/>
</dbReference>
<dbReference type="Proteomes" id="UP000006729">
    <property type="component" value="Chromosome 4"/>
</dbReference>
<dbReference type="InterPro" id="IPR002347">
    <property type="entry name" value="SDR_fam"/>
</dbReference>
<dbReference type="PANTHER" id="PTHR43943">
    <property type="entry name" value="DEHYDROGENASE/REDUCTASE (SDR FAMILY) MEMBER 4"/>
    <property type="match status" value="1"/>
</dbReference>
<sequence length="73" mass="7757">MAPGIVPTHLADFITSNKTIRKTIEDQTLLNRLGTTDDMVSAVAFSASDDASYITRETLVVAGGMPSRLSSLS</sequence>
<protein>
    <submittedName>
        <fullName evidence="2">Uncharacterized protein</fullName>
    </submittedName>
</protein>
<gene>
    <name evidence="2" type="ORF">POPTR_004G002200</name>
</gene>
<dbReference type="Gene3D" id="3.40.50.720">
    <property type="entry name" value="NAD(P)-binding Rossmann-like Domain"/>
    <property type="match status" value="1"/>
</dbReference>
<keyword evidence="3" id="KW-1185">Reference proteome</keyword>
<dbReference type="InParanoid" id="B9N8H9"/>
<accession>B9N8H9</accession>
<dbReference type="HOGENOM" id="CLU_010194_47_12_1"/>
<evidence type="ECO:0000313" key="2">
    <source>
        <dbReference type="EMBL" id="PNT38890.1"/>
    </source>
</evidence>
<dbReference type="STRING" id="3694.B9N8H9"/>